<gene>
    <name evidence="1" type="ORF">H1016_04350</name>
</gene>
<dbReference type="AlphaFoldDB" id="A0A832V2C1"/>
<dbReference type="Proteomes" id="UP000646946">
    <property type="component" value="Unassembled WGS sequence"/>
</dbReference>
<name>A0A832V2C1_9ARCH</name>
<dbReference type="SUPFAM" id="SSF48371">
    <property type="entry name" value="ARM repeat"/>
    <property type="match status" value="1"/>
</dbReference>
<sequence length="335" mass="39087">MDQNSIRQIFERHKIDTGFLGWHSQFMESYSKRLGHDPYNYSAYALNALPELFKIARSEDQLKNCYSLVEDYIARFGEPYGYVGKILPTLIQKTTTEEQLRLWDTEFKNLVQDFQERVGNVQTYVEKSLPRVVRAARFLWQLQMVRMIASNRFSSHNFYEEVEESIPAILNKINSDELLKRLGQGVAPFIIDYSAISNPREFVEKALTKLLKNLKTEEELDLAFGFISDYKEHMKPDDYHYTAYVLNALPDLFRSILIVKQLRVARELVLDYMQHFGEPYDYVSKLLPTILKKAKTEEEVRAYDAKVKQHLKSSGSSGVRDLVSLVERAKTLKEL</sequence>
<accession>A0A832V2C1</accession>
<dbReference type="InterPro" id="IPR016024">
    <property type="entry name" value="ARM-type_fold"/>
</dbReference>
<organism evidence="1 2">
    <name type="scientific">Candidatus Naiadarchaeum limnaeum</name>
    <dbReference type="NCBI Taxonomy" id="2756139"/>
    <lineage>
        <taxon>Archaea</taxon>
        <taxon>Candidatus Undinarchaeota</taxon>
        <taxon>Candidatus Undinarchaeia</taxon>
        <taxon>Candidatus Naiadarchaeales</taxon>
        <taxon>Candidatus Naiadarchaeaceae</taxon>
        <taxon>Candidatus Naiadarchaeum</taxon>
    </lineage>
</organism>
<keyword evidence="2" id="KW-1185">Reference proteome</keyword>
<proteinExistence type="predicted"/>
<protein>
    <submittedName>
        <fullName evidence="1">Uncharacterized protein</fullName>
    </submittedName>
</protein>
<evidence type="ECO:0000313" key="1">
    <source>
        <dbReference type="EMBL" id="HIK00746.1"/>
    </source>
</evidence>
<comment type="caution">
    <text evidence="1">The sequence shown here is derived from an EMBL/GenBank/DDBJ whole genome shotgun (WGS) entry which is preliminary data.</text>
</comment>
<dbReference type="EMBL" id="DVAB01000037">
    <property type="protein sequence ID" value="HIK00746.1"/>
    <property type="molecule type" value="Genomic_DNA"/>
</dbReference>
<reference evidence="1 2" key="1">
    <citation type="journal article" name="Nat. Commun.">
        <title>Undinarchaeota illuminate DPANN phylogeny and the impact of gene transfer on archaeal evolution.</title>
        <authorList>
            <person name="Dombrowski N."/>
            <person name="Williams T.A."/>
            <person name="Sun J."/>
            <person name="Woodcroft B.J."/>
            <person name="Lee J.H."/>
            <person name="Minh B.Q."/>
            <person name="Rinke C."/>
            <person name="Spang A."/>
        </authorList>
    </citation>
    <scope>NUCLEOTIDE SEQUENCE [LARGE SCALE GENOMIC DNA]</scope>
    <source>
        <strain evidence="1">MAG_bin1129</strain>
    </source>
</reference>
<evidence type="ECO:0000313" key="2">
    <source>
        <dbReference type="Proteomes" id="UP000646946"/>
    </source>
</evidence>